<evidence type="ECO:0000313" key="2">
    <source>
        <dbReference type="Proteomes" id="UP000224401"/>
    </source>
</evidence>
<organism evidence="1 2">
    <name type="scientific">Dinoroseobacter phage vB_DshS-R5C</name>
    <dbReference type="NCBI Taxonomy" id="1965368"/>
    <lineage>
        <taxon>Viruses</taxon>
        <taxon>Duplodnaviria</taxon>
        <taxon>Heunggongvirae</taxon>
        <taxon>Uroviricota</taxon>
        <taxon>Caudoviricetes</taxon>
        <taxon>Nanhaivirus</taxon>
        <taxon>Nanhaivirus D5C</taxon>
    </lineage>
</organism>
<dbReference type="Proteomes" id="UP000224401">
    <property type="component" value="Segment"/>
</dbReference>
<sequence>MTTFNNIKAAFDPIREEAKAMFLKRAHAKIDALRDEEGTIRGYHFRDYRIHAFASGYITWADNRVAPGCEGVVNVERLEKHAQDFADAQVDSFIAKLEGKIGHLTDCVLNLRGNGEFTIRGMQGDAQVVVDQQVVFKVSSKGTFFLQWPARIYVDGKFTPEKKFKEMQAA</sequence>
<accession>A0A1V0DY76</accession>
<keyword evidence="2" id="KW-1185">Reference proteome</keyword>
<name>A0A1V0DY76_9CAUD</name>
<dbReference type="EMBL" id="KY606587">
    <property type="protein sequence ID" value="ARB06103.1"/>
    <property type="molecule type" value="Genomic_DNA"/>
</dbReference>
<evidence type="ECO:0000313" key="1">
    <source>
        <dbReference type="EMBL" id="ARB06103.1"/>
    </source>
</evidence>
<proteinExistence type="predicted"/>
<protein>
    <submittedName>
        <fullName evidence="1">Uncharacterized protein</fullName>
    </submittedName>
</protein>
<gene>
    <name evidence="1" type="ORF">vBDshSR5C_49</name>
</gene>
<reference evidence="1 2" key="1">
    <citation type="submission" date="2017-02" db="EMBL/GenBank/DDBJ databases">
        <title>A novel roseosiphophage isolated from the oligotrophic South China Sea.</title>
        <authorList>
            <person name="Yang Y."/>
            <person name="Cai L."/>
            <person name="Zhang R."/>
        </authorList>
    </citation>
    <scope>NUCLEOTIDE SEQUENCE [LARGE SCALE GENOMIC DNA]</scope>
</reference>